<dbReference type="RefSeq" id="WP_158203528.1">
    <property type="nucleotide sequence ID" value="NZ_WSZK01000011.1"/>
</dbReference>
<dbReference type="Proteomes" id="UP000451471">
    <property type="component" value="Unassembled WGS sequence"/>
</dbReference>
<keyword evidence="2" id="KW-1185">Reference proteome</keyword>
<dbReference type="SUPFAM" id="SSF46785">
    <property type="entry name" value="Winged helix' DNA-binding domain"/>
    <property type="match status" value="1"/>
</dbReference>
<dbReference type="AlphaFoldDB" id="A0A6B0GG56"/>
<dbReference type="Gene3D" id="1.10.10.10">
    <property type="entry name" value="Winged helix-like DNA-binding domain superfamily/Winged helix DNA-binding domain"/>
    <property type="match status" value="1"/>
</dbReference>
<dbReference type="InterPro" id="IPR011991">
    <property type="entry name" value="ArsR-like_HTH"/>
</dbReference>
<dbReference type="InterPro" id="IPR036390">
    <property type="entry name" value="WH_DNA-bd_sf"/>
</dbReference>
<dbReference type="OrthoDB" id="10985at2157"/>
<dbReference type="EMBL" id="WSZK01000011">
    <property type="protein sequence ID" value="MWG33802.1"/>
    <property type="molecule type" value="Genomic_DNA"/>
</dbReference>
<dbReference type="Pfam" id="PF12840">
    <property type="entry name" value="HTH_20"/>
    <property type="match status" value="1"/>
</dbReference>
<organism evidence="1 2">
    <name type="scientific">Halomarina oriensis</name>
    <dbReference type="NCBI Taxonomy" id="671145"/>
    <lineage>
        <taxon>Archaea</taxon>
        <taxon>Methanobacteriati</taxon>
        <taxon>Methanobacteriota</taxon>
        <taxon>Stenosarchaea group</taxon>
        <taxon>Halobacteria</taxon>
        <taxon>Halobacteriales</taxon>
        <taxon>Natronomonadaceae</taxon>
        <taxon>Halomarina</taxon>
    </lineage>
</organism>
<comment type="caution">
    <text evidence="1">The sequence shown here is derived from an EMBL/GenBank/DDBJ whole genome shotgun (WGS) entry which is preliminary data.</text>
</comment>
<reference evidence="1 2" key="1">
    <citation type="submission" date="2019-12" db="EMBL/GenBank/DDBJ databases">
        <title>Halocatena pleomorpha gen. nov. sp. nov., an extremely halophilic archaeon of family Halobacteriaceae isolated from saltpan soil.</title>
        <authorList>
            <person name="Pal Y."/>
            <person name="Verma A."/>
            <person name="Krishnamurthi S."/>
            <person name="Kumar P."/>
        </authorList>
    </citation>
    <scope>NUCLEOTIDE SEQUENCE [LARGE SCALE GENOMIC DNA]</scope>
    <source>
        <strain evidence="1 2">JCM 16495</strain>
    </source>
</reference>
<proteinExistence type="predicted"/>
<accession>A0A6B0GG56</accession>
<protein>
    <submittedName>
        <fullName evidence="1">Helix-turn-helix domain-containing protein</fullName>
    </submittedName>
</protein>
<evidence type="ECO:0000313" key="2">
    <source>
        <dbReference type="Proteomes" id="UP000451471"/>
    </source>
</evidence>
<evidence type="ECO:0000313" key="1">
    <source>
        <dbReference type="EMBL" id="MWG33802.1"/>
    </source>
</evidence>
<dbReference type="InterPro" id="IPR036388">
    <property type="entry name" value="WH-like_DNA-bd_sf"/>
</dbReference>
<gene>
    <name evidence="1" type="ORF">GQS65_04715</name>
</gene>
<dbReference type="CDD" id="cd00090">
    <property type="entry name" value="HTH_ARSR"/>
    <property type="match status" value="1"/>
</dbReference>
<sequence length="124" mass="14228">MGCKPGKEGPPDLQEILDALDDPACREIVECLEEPMTASELSERCEIPQSAMYRKLDLLSDASLVEERVEVRTDGHHTTRYVLAFNEVRLSLDENRVLDVEIDRPARTPEQRLSEMWSEVRKET</sequence>
<name>A0A6B0GG56_9EURY</name>